<feature type="region of interest" description="Disordered" evidence="2">
    <location>
        <begin position="542"/>
        <end position="563"/>
    </location>
</feature>
<reference evidence="3 4" key="1">
    <citation type="journal article" date="2017" name="Curr. Biol.">
        <title>Genome architecture and evolution of a unichromosomal asexual nematode.</title>
        <authorList>
            <person name="Fradin H."/>
            <person name="Zegar C."/>
            <person name="Gutwein M."/>
            <person name="Lucas J."/>
            <person name="Kovtun M."/>
            <person name="Corcoran D."/>
            <person name="Baugh L.R."/>
            <person name="Kiontke K."/>
            <person name="Gunsalus K."/>
            <person name="Fitch D.H."/>
            <person name="Piano F."/>
        </authorList>
    </citation>
    <scope>NUCLEOTIDE SEQUENCE [LARGE SCALE GENOMIC DNA]</scope>
    <source>
        <strain evidence="3">PF1309</strain>
    </source>
</reference>
<comment type="caution">
    <text evidence="3">The sequence shown here is derived from an EMBL/GenBank/DDBJ whole genome shotgun (WGS) entry which is preliminary data.</text>
</comment>
<evidence type="ECO:0000313" key="3">
    <source>
        <dbReference type="EMBL" id="PAV78260.1"/>
    </source>
</evidence>
<sequence>MSDEWLRLRAERDELNTKYEELLDEFRQVRKDVDSARAKMALQEETMEEYETEVKKEIDGLKGKCKAQEETIRQLNAKLQNQTCVSPEEMEELRSEKIALQEQLSAARGRVRELEEQVANESICSSGFEPAANHEDLVKISQLEEEKNVALERATHFEARIGRLTAEMEDLQETCNGLLNANRKLTDENKTHIDRLNEMEKQLSDALLPEQKHAKRGNSIYAEVSEGYDLLKEDLKKCFRDNQSLVRTNANLRRELAHEREKAIFAVNSTCSRQQNCDGCGELMLQLKIEQEKKRSTEKLYESLLKRNLTEMLAEVKKNPSQCLTQFAAELTQLKILVDSRFSTIDDLRLKLDDCTVINNQLKREKKNLEASLETAMKIQERLKTQCAVMQKRHEKEFAEFMESLQKGEDPNLAKKRAKAGGASSDLQVYDRFSSAMESSAKPAEAELKQTEDNHGPTPLKKYRIAPNRPSTVRATPASSRMPFISGSEQRLNLSEIVRTGSAQKADTSASFLFRSRHKRNLQLMNVEPVMVSFDDVERKTAKTAQNNEGKENDNLLAAMTEE</sequence>
<gene>
    <name evidence="3" type="ORF">WR25_17659</name>
</gene>
<protein>
    <submittedName>
        <fullName evidence="3">Uncharacterized protein</fullName>
    </submittedName>
</protein>
<feature type="compositionally biased region" description="Basic and acidic residues" evidence="2">
    <location>
        <begin position="444"/>
        <end position="455"/>
    </location>
</feature>
<dbReference type="AlphaFoldDB" id="A0A2A2KWE4"/>
<dbReference type="Proteomes" id="UP000218231">
    <property type="component" value="Unassembled WGS sequence"/>
</dbReference>
<accession>A0A2A2KWE4</accession>
<proteinExistence type="predicted"/>
<evidence type="ECO:0000313" key="4">
    <source>
        <dbReference type="Proteomes" id="UP000218231"/>
    </source>
</evidence>
<dbReference type="EMBL" id="LIAE01007591">
    <property type="protein sequence ID" value="PAV78260.1"/>
    <property type="molecule type" value="Genomic_DNA"/>
</dbReference>
<feature type="region of interest" description="Disordered" evidence="2">
    <location>
        <begin position="440"/>
        <end position="465"/>
    </location>
</feature>
<keyword evidence="4" id="KW-1185">Reference proteome</keyword>
<organism evidence="3 4">
    <name type="scientific">Diploscapter pachys</name>
    <dbReference type="NCBI Taxonomy" id="2018661"/>
    <lineage>
        <taxon>Eukaryota</taxon>
        <taxon>Metazoa</taxon>
        <taxon>Ecdysozoa</taxon>
        <taxon>Nematoda</taxon>
        <taxon>Chromadorea</taxon>
        <taxon>Rhabditida</taxon>
        <taxon>Rhabditina</taxon>
        <taxon>Rhabditomorpha</taxon>
        <taxon>Rhabditoidea</taxon>
        <taxon>Rhabditidae</taxon>
        <taxon>Diploscapter</taxon>
    </lineage>
</organism>
<feature type="coiled-coil region" evidence="1">
    <location>
        <begin position="345"/>
        <end position="386"/>
    </location>
</feature>
<dbReference type="Gene3D" id="1.10.287.1490">
    <property type="match status" value="1"/>
</dbReference>
<keyword evidence="1" id="KW-0175">Coiled coil</keyword>
<evidence type="ECO:0000256" key="2">
    <source>
        <dbReference type="SAM" id="MobiDB-lite"/>
    </source>
</evidence>
<name>A0A2A2KWE4_9BILA</name>
<evidence type="ECO:0000256" key="1">
    <source>
        <dbReference type="SAM" id="Coils"/>
    </source>
</evidence>
<feature type="coiled-coil region" evidence="1">
    <location>
        <begin position="5"/>
        <end position="202"/>
    </location>
</feature>